<keyword evidence="6 8" id="KW-0413">Isomerase</keyword>
<feature type="site" description="Could be important to modulate the pK values of the two catalytic cysteine residues" evidence="8">
    <location>
        <position position="148"/>
    </location>
</feature>
<reference evidence="10 11" key="1">
    <citation type="submission" date="2017-09" db="EMBL/GenBank/DDBJ databases">
        <title>Bloom of a denitrifying methanotroph, Candidatus Methylomirabilis limnetica, in a deep stratified lake.</title>
        <authorList>
            <person name="Graf J.S."/>
            <person name="Marchant H.K."/>
            <person name="Tienken D."/>
            <person name="Hach P.F."/>
            <person name="Brand A."/>
            <person name="Schubert C.J."/>
            <person name="Kuypers M.M."/>
            <person name="Milucka J."/>
        </authorList>
    </citation>
    <scope>NUCLEOTIDE SEQUENCE [LARGE SCALE GENOMIC DNA]</scope>
    <source>
        <strain evidence="10 11">Zug</strain>
    </source>
</reference>
<evidence type="ECO:0000256" key="2">
    <source>
        <dbReference type="ARBA" id="ARBA00010219"/>
    </source>
</evidence>
<feature type="active site" description="Proton donor" evidence="8">
    <location>
        <position position="75"/>
    </location>
</feature>
<gene>
    <name evidence="8" type="primary">dapF</name>
    <name evidence="10" type="ORF">CLG94_05085</name>
</gene>
<evidence type="ECO:0000256" key="3">
    <source>
        <dbReference type="ARBA" id="ARBA00013080"/>
    </source>
</evidence>
<dbReference type="HAMAP" id="MF_00197">
    <property type="entry name" value="DAP_epimerase"/>
    <property type="match status" value="1"/>
</dbReference>
<evidence type="ECO:0000256" key="7">
    <source>
        <dbReference type="ARBA" id="ARBA00051712"/>
    </source>
</evidence>
<comment type="similarity">
    <text evidence="2 8">Belongs to the diaminopimelate epimerase family.</text>
</comment>
<dbReference type="InterPro" id="IPR018510">
    <property type="entry name" value="DAP_epimerase_AS"/>
</dbReference>
<dbReference type="PROSITE" id="PS01326">
    <property type="entry name" value="DAP_EPIMERASE"/>
    <property type="match status" value="1"/>
</dbReference>
<dbReference type="Gene3D" id="3.10.310.10">
    <property type="entry name" value="Diaminopimelate Epimerase, Chain A, domain 1"/>
    <property type="match status" value="2"/>
</dbReference>
<evidence type="ECO:0000313" key="11">
    <source>
        <dbReference type="Proteomes" id="UP000241436"/>
    </source>
</evidence>
<feature type="binding site" evidence="8">
    <location>
        <position position="66"/>
    </location>
    <ligand>
        <name>substrate</name>
    </ligand>
</feature>
<reference evidence="11" key="2">
    <citation type="journal article" date="2018" name="Environ. Microbiol.">
        <title>Bloom of a denitrifying methanotroph, 'Candidatus Methylomirabilis limnetica', in a deep stratified lake.</title>
        <authorList>
            <person name="Graf J.S."/>
            <person name="Mayr M.J."/>
            <person name="Marchant H.K."/>
            <person name="Tienken D."/>
            <person name="Hach P.F."/>
            <person name="Brand A."/>
            <person name="Schubert C.J."/>
            <person name="Kuypers M.M."/>
            <person name="Milucka J."/>
        </authorList>
    </citation>
    <scope>NUCLEOTIDE SEQUENCE [LARGE SCALE GENOMIC DNA]</scope>
    <source>
        <strain evidence="11">Zug</strain>
    </source>
</reference>
<dbReference type="EC" id="5.1.1.7" evidence="3 8"/>
<dbReference type="AlphaFoldDB" id="A0A2T4TZ61"/>
<feature type="active site" description="Proton acceptor" evidence="8">
    <location>
        <position position="208"/>
    </location>
</feature>
<accession>A0A2T4TZ61</accession>
<feature type="binding site" evidence="8">
    <location>
        <position position="14"/>
    </location>
    <ligand>
        <name>substrate</name>
    </ligand>
</feature>
<dbReference type="EMBL" id="NVQC01000016">
    <property type="protein sequence ID" value="PTL36405.1"/>
    <property type="molecule type" value="Genomic_DNA"/>
</dbReference>
<sequence length="274" mass="29653">MDKLIFVKMSGSGNDFIVVDNRDDRLAVEPGTLAERICRRRISVGADGMILVESSSKADFRMRILNADGSEAEMCGNGARCVARFAEMLGIAGPHMTFETLAGIIHAQVVGSRVKLQMGRPQQIRLDQSIEVDGVAHHVHSINTGVPHAVLLCSDLEAIPVRALGREIRFHPAFQPAGTNVDFVTVLDTRTLVIRTYERGVEDETLACGTGTVAAALVAATLGMVSSPVEVRVRSGETLTVSFTRNGTEFHEVFFEGDVRLIYQGELMAEALSA</sequence>
<feature type="binding site" evidence="8">
    <location>
        <position position="180"/>
    </location>
    <ligand>
        <name>substrate</name>
    </ligand>
</feature>
<comment type="function">
    <text evidence="8">Catalyzes the stereoinversion of LL-2,6-diaminopimelate (L,L-DAP) to meso-diaminopimelate (meso-DAP), a precursor of L-lysine and an essential component of the bacterial peptidoglycan.</text>
</comment>
<evidence type="ECO:0000256" key="6">
    <source>
        <dbReference type="ARBA" id="ARBA00023235"/>
    </source>
</evidence>
<feature type="binding site" evidence="8">
    <location>
        <begin position="209"/>
        <end position="210"/>
    </location>
    <ligand>
        <name>substrate</name>
    </ligand>
</feature>
<keyword evidence="4 8" id="KW-0028">Amino-acid biosynthesis</keyword>
<keyword evidence="8" id="KW-0963">Cytoplasm</keyword>
<dbReference type="OrthoDB" id="9805408at2"/>
<evidence type="ECO:0000256" key="8">
    <source>
        <dbReference type="HAMAP-Rule" id="MF_00197"/>
    </source>
</evidence>
<dbReference type="GO" id="GO:0008837">
    <property type="term" value="F:diaminopimelate epimerase activity"/>
    <property type="evidence" value="ECO:0007669"/>
    <property type="project" value="UniProtKB-UniRule"/>
</dbReference>
<protein>
    <recommendedName>
        <fullName evidence="3 8">Diaminopimelate epimerase</fullName>
        <shortName evidence="8">DAP epimerase</shortName>
        <ecNumber evidence="3 8">5.1.1.7</ecNumber>
    </recommendedName>
    <alternativeName>
        <fullName evidence="8">PLP-independent amino acid racemase</fullName>
    </alternativeName>
</protein>
<feature type="binding site" evidence="8">
    <location>
        <begin position="198"/>
        <end position="199"/>
    </location>
    <ligand>
        <name>substrate</name>
    </ligand>
</feature>
<dbReference type="SUPFAM" id="SSF54506">
    <property type="entry name" value="Diaminopimelate epimerase-like"/>
    <property type="match status" value="2"/>
</dbReference>
<organism evidence="10 11">
    <name type="scientific">Candidatus Methylomirabilis limnetica</name>
    <dbReference type="NCBI Taxonomy" id="2033718"/>
    <lineage>
        <taxon>Bacteria</taxon>
        <taxon>Candidatus Methylomirabilota</taxon>
        <taxon>Candidatus Methylomirabilia</taxon>
        <taxon>Candidatus Methylomirabilales</taxon>
        <taxon>Candidatus Methylomirabilaceae</taxon>
        <taxon>Candidatus Methylomirabilis</taxon>
    </lineage>
</organism>
<dbReference type="PANTHER" id="PTHR31689">
    <property type="entry name" value="DIAMINOPIMELATE EPIMERASE, CHLOROPLASTIC"/>
    <property type="match status" value="1"/>
</dbReference>
<feature type="active site" evidence="9">
    <location>
        <position position="75"/>
    </location>
</feature>
<dbReference type="RefSeq" id="WP_107561777.1">
    <property type="nucleotide sequence ID" value="NZ_NVQC01000016.1"/>
</dbReference>
<evidence type="ECO:0000256" key="5">
    <source>
        <dbReference type="ARBA" id="ARBA00023154"/>
    </source>
</evidence>
<dbReference type="GO" id="GO:0005829">
    <property type="term" value="C:cytosol"/>
    <property type="evidence" value="ECO:0007669"/>
    <property type="project" value="TreeGrafter"/>
</dbReference>
<proteinExistence type="inferred from homology"/>
<comment type="caution">
    <text evidence="8">Lacks conserved residue(s) required for the propagation of feature annotation.</text>
</comment>
<dbReference type="PANTHER" id="PTHR31689:SF0">
    <property type="entry name" value="DIAMINOPIMELATE EPIMERASE"/>
    <property type="match status" value="1"/>
</dbReference>
<keyword evidence="11" id="KW-1185">Reference proteome</keyword>
<dbReference type="NCBIfam" id="TIGR00652">
    <property type="entry name" value="DapF"/>
    <property type="match status" value="1"/>
</dbReference>
<name>A0A2T4TZ61_9BACT</name>
<evidence type="ECO:0000256" key="4">
    <source>
        <dbReference type="ARBA" id="ARBA00022605"/>
    </source>
</evidence>
<evidence type="ECO:0000313" key="10">
    <source>
        <dbReference type="EMBL" id="PTL36405.1"/>
    </source>
</evidence>
<feature type="binding site" evidence="8">
    <location>
        <begin position="76"/>
        <end position="77"/>
    </location>
    <ligand>
        <name>substrate</name>
    </ligand>
</feature>
<comment type="catalytic activity">
    <reaction evidence="7 8">
        <text>(2S,6S)-2,6-diaminopimelate = meso-2,6-diaminopimelate</text>
        <dbReference type="Rhea" id="RHEA:15393"/>
        <dbReference type="ChEBI" id="CHEBI:57609"/>
        <dbReference type="ChEBI" id="CHEBI:57791"/>
        <dbReference type="EC" id="5.1.1.7"/>
    </reaction>
</comment>
<dbReference type="InterPro" id="IPR001653">
    <property type="entry name" value="DAP_epimerase_DapF"/>
</dbReference>
<evidence type="ECO:0000256" key="9">
    <source>
        <dbReference type="PROSITE-ProRule" id="PRU10125"/>
    </source>
</evidence>
<dbReference type="UniPathway" id="UPA00034">
    <property type="reaction ID" value="UER00025"/>
</dbReference>
<feature type="site" description="Could be important to modulate the pK values of the two catalytic cysteine residues" evidence="8">
    <location>
        <position position="198"/>
    </location>
</feature>
<evidence type="ECO:0000256" key="1">
    <source>
        <dbReference type="ARBA" id="ARBA00005196"/>
    </source>
</evidence>
<comment type="subcellular location">
    <subcellularLocation>
        <location evidence="8">Cytoplasm</location>
    </subcellularLocation>
</comment>
<dbReference type="Pfam" id="PF01678">
    <property type="entry name" value="DAP_epimerase"/>
    <property type="match status" value="2"/>
</dbReference>
<comment type="caution">
    <text evidence="10">The sequence shown here is derived from an EMBL/GenBank/DDBJ whole genome shotgun (WGS) entry which is preliminary data.</text>
</comment>
<dbReference type="Proteomes" id="UP000241436">
    <property type="component" value="Unassembled WGS sequence"/>
</dbReference>
<dbReference type="GO" id="GO:0009089">
    <property type="term" value="P:lysine biosynthetic process via diaminopimelate"/>
    <property type="evidence" value="ECO:0007669"/>
    <property type="project" value="UniProtKB-UniRule"/>
</dbReference>
<comment type="pathway">
    <text evidence="1 8">Amino-acid biosynthesis; L-lysine biosynthesis via DAP pathway; DL-2,6-diaminopimelate from LL-2,6-diaminopimelate: step 1/1.</text>
</comment>
<comment type="subunit">
    <text evidence="8">Homodimer.</text>
</comment>
<keyword evidence="5 8" id="KW-0457">Lysine biosynthesis</keyword>